<protein>
    <submittedName>
        <fullName evidence="1">Uncharacterized protein</fullName>
    </submittedName>
</protein>
<sequence length="70" mass="8072">MYVVDGLIVELQVHRHAFAVPPTNFLKRDIVVVQSSKFDAVMKKGPGSWYTRDHIKLLGVLWQLDHSLDR</sequence>
<dbReference type="Proteomes" id="UP000092950">
    <property type="component" value="Chromosome"/>
</dbReference>
<keyword evidence="2" id="KW-1185">Reference proteome</keyword>
<evidence type="ECO:0000313" key="2">
    <source>
        <dbReference type="Proteomes" id="UP000092950"/>
    </source>
</evidence>
<evidence type="ECO:0000313" key="1">
    <source>
        <dbReference type="EMBL" id="ANY14419.1"/>
    </source>
</evidence>
<dbReference type="EMBL" id="CP016440">
    <property type="protein sequence ID" value="ANY14419.1"/>
    <property type="molecule type" value="Genomic_DNA"/>
</dbReference>
<gene>
    <name evidence="1" type="ORF">BBN53_00065</name>
</gene>
<accession>A0ABM6DAH3</accession>
<name>A0ABM6DAH3_9BORD</name>
<organism evidence="1 2">
    <name type="scientific">Bordetella pseudohinzii</name>
    <dbReference type="NCBI Taxonomy" id="1331258"/>
    <lineage>
        <taxon>Bacteria</taxon>
        <taxon>Pseudomonadati</taxon>
        <taxon>Pseudomonadota</taxon>
        <taxon>Betaproteobacteria</taxon>
        <taxon>Burkholderiales</taxon>
        <taxon>Alcaligenaceae</taxon>
        <taxon>Bordetella</taxon>
    </lineage>
</organism>
<proteinExistence type="predicted"/>
<reference evidence="1 2" key="1">
    <citation type="submission" date="2016-07" db="EMBL/GenBank/DDBJ databases">
        <title>Complete genome sequences of Bordetella pseudohinzii.</title>
        <authorList>
            <person name="Spilker T."/>
            <person name="Darrah R."/>
            <person name="LiPuma J.J."/>
        </authorList>
    </citation>
    <scope>NUCLEOTIDE SEQUENCE [LARGE SCALE GENOMIC DNA]</scope>
    <source>
        <strain evidence="1 2">HI4681</strain>
    </source>
</reference>